<evidence type="ECO:0000313" key="1">
    <source>
        <dbReference type="EMBL" id="VFU07804.1"/>
    </source>
</evidence>
<proteinExistence type="predicted"/>
<gene>
    <name evidence="1" type="ORF">MTUNDRAET4_0911</name>
</gene>
<name>A0A4U8YYD9_METTU</name>
<evidence type="ECO:0000313" key="2">
    <source>
        <dbReference type="Proteomes" id="UP000294360"/>
    </source>
</evidence>
<dbReference type="KEGG" id="mtun:MTUNDRAET4_0911"/>
<organism evidence="1 2">
    <name type="scientific">Methylocella tundrae</name>
    <dbReference type="NCBI Taxonomy" id="227605"/>
    <lineage>
        <taxon>Bacteria</taxon>
        <taxon>Pseudomonadati</taxon>
        <taxon>Pseudomonadota</taxon>
        <taxon>Alphaproteobacteria</taxon>
        <taxon>Hyphomicrobiales</taxon>
        <taxon>Beijerinckiaceae</taxon>
        <taxon>Methylocella</taxon>
    </lineage>
</organism>
<dbReference type="RefSeq" id="WP_134487350.1">
    <property type="nucleotide sequence ID" value="NZ_CP139089.1"/>
</dbReference>
<dbReference type="AlphaFoldDB" id="A0A4U8YYD9"/>
<sequence>MTDSDFRYGTKYGCDFNDLLMAKQAHPGMGWPELLAEIDKAWGRPARKYPDDCDPFNLSAERESAKVLASPKKLNHDRIVTEVDNAEILAGPSTYFGTLGFAISAMSMSQ</sequence>
<accession>A0A4U8YYD9</accession>
<dbReference type="Proteomes" id="UP000294360">
    <property type="component" value="Chromosome"/>
</dbReference>
<dbReference type="EMBL" id="LR536450">
    <property type="protein sequence ID" value="VFU07804.1"/>
    <property type="molecule type" value="Genomic_DNA"/>
</dbReference>
<reference evidence="1 2" key="1">
    <citation type="submission" date="2019-03" db="EMBL/GenBank/DDBJ databases">
        <authorList>
            <person name="Kox A.R. M."/>
        </authorList>
    </citation>
    <scope>NUCLEOTIDE SEQUENCE [LARGE SCALE GENOMIC DNA]</scope>
    <source>
        <strain evidence="1">MTUNDRAET4 annotated genome</strain>
    </source>
</reference>
<protein>
    <submittedName>
        <fullName evidence="1">Uncharacterized protein</fullName>
    </submittedName>
</protein>